<reference evidence="14" key="1">
    <citation type="journal article" date="2011" name="Mol. Phylogenet. Evol.">
        <title>Phylogeny of Philippine slender skinks (Scincidae: Brachymeles) reveals underestimated species diversity, complex biogeographical relationships, and cryptic patterns of lineage diversification.</title>
        <authorList>
            <person name="Siler C.D."/>
            <person name="Diesmos A.C."/>
            <person name="Alcala A.C."/>
            <person name="Brown R.M."/>
        </authorList>
    </citation>
    <scope>NUCLEOTIDE SEQUENCE</scope>
</reference>
<geneLocation type="mitochondrion" evidence="14"/>
<dbReference type="GO" id="GO:0045259">
    <property type="term" value="C:proton-transporting ATP synthase complex"/>
    <property type="evidence" value="ECO:0007669"/>
    <property type="project" value="UniProtKB-KW"/>
</dbReference>
<evidence type="ECO:0000256" key="4">
    <source>
        <dbReference type="ARBA" id="ARBA00022547"/>
    </source>
</evidence>
<evidence type="ECO:0000256" key="9">
    <source>
        <dbReference type="ARBA" id="ARBA00023128"/>
    </source>
</evidence>
<dbReference type="Pfam" id="PF00895">
    <property type="entry name" value="ATP-synt_8"/>
    <property type="match status" value="1"/>
</dbReference>
<gene>
    <name evidence="14" type="primary">ATP8</name>
</gene>
<comment type="subcellular location">
    <subcellularLocation>
        <location evidence="1 12">Mitochondrion membrane</location>
        <topology evidence="1 12">Single-pass membrane protein</topology>
    </subcellularLocation>
</comment>
<feature type="transmembrane region" description="Helical" evidence="13">
    <location>
        <begin position="6"/>
        <end position="24"/>
    </location>
</feature>
<keyword evidence="6 12" id="KW-0375">Hydrogen ion transport</keyword>
<evidence type="ECO:0000256" key="1">
    <source>
        <dbReference type="ARBA" id="ARBA00004304"/>
    </source>
</evidence>
<evidence type="ECO:0000256" key="3">
    <source>
        <dbReference type="ARBA" id="ARBA00022448"/>
    </source>
</evidence>
<comment type="similarity">
    <text evidence="2 12">Belongs to the ATPase protein 8 family.</text>
</comment>
<dbReference type="GO" id="GO:0031966">
    <property type="term" value="C:mitochondrial membrane"/>
    <property type="evidence" value="ECO:0007669"/>
    <property type="project" value="UniProtKB-SubCell"/>
</dbReference>
<evidence type="ECO:0000256" key="11">
    <source>
        <dbReference type="ARBA" id="ARBA00023310"/>
    </source>
</evidence>
<keyword evidence="5 12" id="KW-0812">Transmembrane</keyword>
<dbReference type="InterPro" id="IPR001421">
    <property type="entry name" value="ATP8_metazoa"/>
</dbReference>
<dbReference type="GO" id="GO:0015078">
    <property type="term" value="F:proton transmembrane transporter activity"/>
    <property type="evidence" value="ECO:0007669"/>
    <property type="project" value="InterPro"/>
</dbReference>
<keyword evidence="9 12" id="KW-0496">Mitochondrion</keyword>
<dbReference type="PANTHER" id="PTHR39937">
    <property type="entry name" value="ATP SYNTHASE PROTEIN 8"/>
    <property type="match status" value="1"/>
</dbReference>
<keyword evidence="11" id="KW-0066">ATP synthesis</keyword>
<keyword evidence="4 12" id="KW-0138">CF(0)</keyword>
<evidence type="ECO:0000256" key="5">
    <source>
        <dbReference type="ARBA" id="ARBA00022692"/>
    </source>
</evidence>
<evidence type="ECO:0000256" key="12">
    <source>
        <dbReference type="RuleBase" id="RU003661"/>
    </source>
</evidence>
<evidence type="ECO:0000256" key="10">
    <source>
        <dbReference type="ARBA" id="ARBA00023136"/>
    </source>
</evidence>
<dbReference type="GO" id="GO:0015986">
    <property type="term" value="P:proton motive force-driven ATP synthesis"/>
    <property type="evidence" value="ECO:0007669"/>
    <property type="project" value="InterPro"/>
</dbReference>
<evidence type="ECO:0000256" key="8">
    <source>
        <dbReference type="ARBA" id="ARBA00023065"/>
    </source>
</evidence>
<name>F2YDV2_9SAUR</name>
<organism evidence="14">
    <name type="scientific">Larutia seribuatensis</name>
    <dbReference type="NCBI Taxonomy" id="979836"/>
    <lineage>
        <taxon>Eukaryota</taxon>
        <taxon>Metazoa</taxon>
        <taxon>Chordata</taxon>
        <taxon>Craniata</taxon>
        <taxon>Vertebrata</taxon>
        <taxon>Euteleostomi</taxon>
        <taxon>Lepidosauria</taxon>
        <taxon>Squamata</taxon>
        <taxon>Bifurcata</taxon>
        <taxon>Unidentata</taxon>
        <taxon>Scinciformata</taxon>
        <taxon>Scincidae</taxon>
        <taxon>Sphenomorphinae</taxon>
        <taxon>Larutia</taxon>
    </lineage>
</organism>
<sequence length="55" mass="6364">MPQLNPAPWLFIFLLSWITLLMIFKTKVLLSAQPNNPAAPDLLTHHTAPWNWPWA</sequence>
<dbReference type="EMBL" id="HQ907137">
    <property type="protein sequence ID" value="ADW93238.1"/>
    <property type="molecule type" value="Genomic_DNA"/>
</dbReference>
<evidence type="ECO:0000256" key="13">
    <source>
        <dbReference type="SAM" id="Phobius"/>
    </source>
</evidence>
<keyword evidence="7 13" id="KW-1133">Transmembrane helix</keyword>
<protein>
    <recommendedName>
        <fullName evidence="12">ATP synthase complex subunit 8</fullName>
    </recommendedName>
</protein>
<evidence type="ECO:0000256" key="2">
    <source>
        <dbReference type="ARBA" id="ARBA00008892"/>
    </source>
</evidence>
<keyword evidence="10 13" id="KW-0472">Membrane</keyword>
<evidence type="ECO:0000256" key="6">
    <source>
        <dbReference type="ARBA" id="ARBA00022781"/>
    </source>
</evidence>
<keyword evidence="8 12" id="KW-0406">Ion transport</keyword>
<keyword evidence="3 12" id="KW-0813">Transport</keyword>
<dbReference type="InterPro" id="IPR050635">
    <property type="entry name" value="ATPase_protein_8"/>
</dbReference>
<proteinExistence type="inferred from homology"/>
<dbReference type="PANTHER" id="PTHR39937:SF1">
    <property type="entry name" value="ATP SYNTHASE PROTEIN 8"/>
    <property type="match status" value="1"/>
</dbReference>
<evidence type="ECO:0000313" key="14">
    <source>
        <dbReference type="EMBL" id="ADW93238.1"/>
    </source>
</evidence>
<evidence type="ECO:0000256" key="7">
    <source>
        <dbReference type="ARBA" id="ARBA00022989"/>
    </source>
</evidence>
<dbReference type="AlphaFoldDB" id="F2YDV2"/>
<accession>F2YDV2</accession>